<dbReference type="NCBIfam" id="TIGR04265">
    <property type="entry name" value="bac_cardiolipin"/>
    <property type="match status" value="1"/>
</dbReference>
<feature type="transmembrane region" description="Helical" evidence="16">
    <location>
        <begin position="69"/>
        <end position="90"/>
    </location>
</feature>
<keyword evidence="11" id="KW-0443">Lipid metabolism</keyword>
<dbReference type="EMBL" id="BMFA01000004">
    <property type="protein sequence ID" value="GGB44609.1"/>
    <property type="molecule type" value="Genomic_DNA"/>
</dbReference>
<evidence type="ECO:0000256" key="15">
    <source>
        <dbReference type="NCBIfam" id="TIGR04265"/>
    </source>
</evidence>
<keyword evidence="10 16" id="KW-1133">Transmembrane helix</keyword>
<evidence type="ECO:0000256" key="8">
    <source>
        <dbReference type="ARBA" id="ARBA00022692"/>
    </source>
</evidence>
<dbReference type="Gene3D" id="3.30.870.10">
    <property type="entry name" value="Endonuclease Chain A"/>
    <property type="match status" value="2"/>
</dbReference>
<sequence>MINEAKAAVDPTGPGPARQIVADVARDATMLEVIANNLGLLAGLLFLVYAAAIVCAIREIMNSRTAQGSIAWLLSLFFIPYVTVPLYFIFGWRAFADYTKVQVRLGREERRRRAEELRLADQEETRDWPVLSRIASMPFLAGHACELLIDGDATFASIEAGIRGASKTIFFQFFTVADDGLGNRMANALIERAQAGVQIYFLYDDVGSRGIGNAYLNRLKRAGIKVSGFNERHRYLRLLGPMRLNYRNHRKIVVVDYQHAWVGGHNVADQYIGLSKRFGHWRDTHAKISGPAALSCAISFVEDWLWANGEEITLPQSGEIPKPGDESVLVMPTGPADDLEECSIAFAEAAARARHRLWIATPYFVPSVDIQTALYAAAMRGVDVRILLPEKPDHKIVWLASHAHADTMVARGVKVFRYKTGFLHQKITLVDHDLASVGTVNFDNRSFRINFEITLWFTHERMISKVADMLDADFRQARITGAHELENRSYAFRVLAQGAQLLSPIL</sequence>
<dbReference type="EC" id="2.7.8.-" evidence="15"/>
<keyword evidence="5" id="KW-0444">Lipid biosynthesis</keyword>
<keyword evidence="13" id="KW-0594">Phospholipid biosynthesis</keyword>
<evidence type="ECO:0000256" key="1">
    <source>
        <dbReference type="ARBA" id="ARBA00003145"/>
    </source>
</evidence>
<feature type="domain" description="PLD phosphodiesterase" evidence="17">
    <location>
        <begin position="244"/>
        <end position="271"/>
    </location>
</feature>
<evidence type="ECO:0000256" key="10">
    <source>
        <dbReference type="ARBA" id="ARBA00022989"/>
    </source>
</evidence>
<dbReference type="InterPro" id="IPR022924">
    <property type="entry name" value="Cardiolipin_synthase"/>
</dbReference>
<keyword evidence="4" id="KW-1003">Cell membrane</keyword>
<keyword evidence="14" id="KW-1208">Phospholipid metabolism</keyword>
<keyword evidence="12 16" id="KW-0472">Membrane</keyword>
<dbReference type="PROSITE" id="PS50035">
    <property type="entry name" value="PLD"/>
    <property type="match status" value="2"/>
</dbReference>
<evidence type="ECO:0000256" key="16">
    <source>
        <dbReference type="SAM" id="Phobius"/>
    </source>
</evidence>
<comment type="function">
    <text evidence="1">Could be a virulence factor.</text>
</comment>
<evidence type="ECO:0000313" key="18">
    <source>
        <dbReference type="EMBL" id="GGB44609.1"/>
    </source>
</evidence>
<dbReference type="Pfam" id="PF13396">
    <property type="entry name" value="PLDc_N"/>
    <property type="match status" value="1"/>
</dbReference>
<dbReference type="Proteomes" id="UP000605148">
    <property type="component" value="Unassembled WGS sequence"/>
</dbReference>
<organism evidence="18 19">
    <name type="scientific">Roseibium aquae</name>
    <dbReference type="NCBI Taxonomy" id="1323746"/>
    <lineage>
        <taxon>Bacteria</taxon>
        <taxon>Pseudomonadati</taxon>
        <taxon>Pseudomonadota</taxon>
        <taxon>Alphaproteobacteria</taxon>
        <taxon>Hyphomicrobiales</taxon>
        <taxon>Stappiaceae</taxon>
        <taxon>Roseibium</taxon>
    </lineage>
</organism>
<feature type="transmembrane region" description="Helical" evidence="16">
    <location>
        <begin position="38"/>
        <end position="57"/>
    </location>
</feature>
<dbReference type="InterPro" id="IPR025202">
    <property type="entry name" value="PLD-like_dom"/>
</dbReference>
<dbReference type="AlphaFoldDB" id="A0A916TGI8"/>
<accession>A0A916TGI8</accession>
<feature type="domain" description="PLD phosphodiesterase" evidence="17">
    <location>
        <begin position="419"/>
        <end position="446"/>
    </location>
</feature>
<protein>
    <recommendedName>
        <fullName evidence="15">Cardiolipin synthase</fullName>
        <ecNumber evidence="15">2.7.8.-</ecNumber>
    </recommendedName>
</protein>
<evidence type="ECO:0000256" key="7">
    <source>
        <dbReference type="ARBA" id="ARBA00022679"/>
    </source>
</evidence>
<evidence type="ECO:0000256" key="2">
    <source>
        <dbReference type="ARBA" id="ARBA00004613"/>
    </source>
</evidence>
<evidence type="ECO:0000256" key="13">
    <source>
        <dbReference type="ARBA" id="ARBA00023209"/>
    </source>
</evidence>
<proteinExistence type="predicted"/>
<evidence type="ECO:0000313" key="19">
    <source>
        <dbReference type="Proteomes" id="UP000605148"/>
    </source>
</evidence>
<dbReference type="PANTHER" id="PTHR21248:SF22">
    <property type="entry name" value="PHOSPHOLIPASE D"/>
    <property type="match status" value="1"/>
</dbReference>
<comment type="subcellular location">
    <subcellularLocation>
        <location evidence="3">Cell membrane</location>
        <topology evidence="3">Multi-pass membrane protein</topology>
    </subcellularLocation>
    <subcellularLocation>
        <location evidence="2">Secreted</location>
    </subcellularLocation>
</comment>
<keyword evidence="8 16" id="KW-0812">Transmembrane</keyword>
<dbReference type="SUPFAM" id="SSF56024">
    <property type="entry name" value="Phospholipase D/nuclease"/>
    <property type="match status" value="2"/>
</dbReference>
<dbReference type="PANTHER" id="PTHR21248">
    <property type="entry name" value="CARDIOLIPIN SYNTHASE"/>
    <property type="match status" value="1"/>
</dbReference>
<dbReference type="GO" id="GO:0032049">
    <property type="term" value="P:cardiolipin biosynthetic process"/>
    <property type="evidence" value="ECO:0007669"/>
    <property type="project" value="UniProtKB-UniRule"/>
</dbReference>
<dbReference type="GO" id="GO:0005886">
    <property type="term" value="C:plasma membrane"/>
    <property type="evidence" value="ECO:0007669"/>
    <property type="project" value="UniProtKB-SubCell"/>
</dbReference>
<evidence type="ECO:0000256" key="11">
    <source>
        <dbReference type="ARBA" id="ARBA00023098"/>
    </source>
</evidence>
<dbReference type="InterPro" id="IPR027379">
    <property type="entry name" value="CLS_N"/>
</dbReference>
<evidence type="ECO:0000256" key="3">
    <source>
        <dbReference type="ARBA" id="ARBA00004651"/>
    </source>
</evidence>
<reference evidence="18" key="1">
    <citation type="journal article" date="2014" name="Int. J. Syst. Evol. Microbiol.">
        <title>Complete genome sequence of Corynebacterium casei LMG S-19264T (=DSM 44701T), isolated from a smear-ripened cheese.</title>
        <authorList>
            <consortium name="US DOE Joint Genome Institute (JGI-PGF)"/>
            <person name="Walter F."/>
            <person name="Albersmeier A."/>
            <person name="Kalinowski J."/>
            <person name="Ruckert C."/>
        </authorList>
    </citation>
    <scope>NUCLEOTIDE SEQUENCE</scope>
    <source>
        <strain evidence="18">CGMCC 1.12426</strain>
    </source>
</reference>
<keyword evidence="6" id="KW-0964">Secreted</keyword>
<dbReference type="RefSeq" id="WP_150495695.1">
    <property type="nucleotide sequence ID" value="NZ_BMFA01000004.1"/>
</dbReference>
<evidence type="ECO:0000256" key="12">
    <source>
        <dbReference type="ARBA" id="ARBA00023136"/>
    </source>
</evidence>
<keyword evidence="7" id="KW-0808">Transferase</keyword>
<dbReference type="OrthoDB" id="9762009at2"/>
<evidence type="ECO:0000256" key="14">
    <source>
        <dbReference type="ARBA" id="ARBA00023264"/>
    </source>
</evidence>
<name>A0A916TGI8_9HYPH</name>
<keyword evidence="19" id="KW-1185">Reference proteome</keyword>
<evidence type="ECO:0000256" key="5">
    <source>
        <dbReference type="ARBA" id="ARBA00022516"/>
    </source>
</evidence>
<reference evidence="18" key="2">
    <citation type="submission" date="2020-09" db="EMBL/GenBank/DDBJ databases">
        <authorList>
            <person name="Sun Q."/>
            <person name="Zhou Y."/>
        </authorList>
    </citation>
    <scope>NUCLEOTIDE SEQUENCE</scope>
    <source>
        <strain evidence="18">CGMCC 1.12426</strain>
    </source>
</reference>
<evidence type="ECO:0000259" key="17">
    <source>
        <dbReference type="PROSITE" id="PS50035"/>
    </source>
</evidence>
<gene>
    <name evidence="18" type="primary">clsA</name>
    <name evidence="18" type="ORF">GCM10011316_15790</name>
</gene>
<dbReference type="InterPro" id="IPR001736">
    <property type="entry name" value="PLipase_D/transphosphatidylase"/>
</dbReference>
<evidence type="ECO:0000256" key="4">
    <source>
        <dbReference type="ARBA" id="ARBA00022475"/>
    </source>
</evidence>
<dbReference type="GO" id="GO:0005576">
    <property type="term" value="C:extracellular region"/>
    <property type="evidence" value="ECO:0007669"/>
    <property type="project" value="UniProtKB-SubCell"/>
</dbReference>
<comment type="caution">
    <text evidence="18">The sequence shown here is derived from an EMBL/GenBank/DDBJ whole genome shotgun (WGS) entry which is preliminary data.</text>
</comment>
<dbReference type="SMART" id="SM00155">
    <property type="entry name" value="PLDc"/>
    <property type="match status" value="2"/>
</dbReference>
<evidence type="ECO:0000256" key="9">
    <source>
        <dbReference type="ARBA" id="ARBA00022737"/>
    </source>
</evidence>
<dbReference type="GO" id="GO:0008808">
    <property type="term" value="F:cardiolipin synthase activity"/>
    <property type="evidence" value="ECO:0007669"/>
    <property type="project" value="UniProtKB-UniRule"/>
</dbReference>
<keyword evidence="9" id="KW-0677">Repeat</keyword>
<evidence type="ECO:0000256" key="6">
    <source>
        <dbReference type="ARBA" id="ARBA00022525"/>
    </source>
</evidence>
<dbReference type="Pfam" id="PF13091">
    <property type="entry name" value="PLDc_2"/>
    <property type="match status" value="2"/>
</dbReference>